<evidence type="ECO:0000313" key="2">
    <source>
        <dbReference type="EMBL" id="OMI36330.1"/>
    </source>
</evidence>
<comment type="caution">
    <text evidence="2">The sequence shown here is derived from an EMBL/GenBank/DDBJ whole genome shotgun (WGS) entry which is preliminary data.</text>
</comment>
<dbReference type="Proteomes" id="UP000186168">
    <property type="component" value="Unassembled WGS sequence"/>
</dbReference>
<sequence length="221" mass="23905">MTGARLRFEGWIAGLGTSSGVRLVLGHWARSPFGPFSDVMIERADGERLLLVPAGAIRDLVTSLYTFEEVRTGPVRVDVLRQRWAVTAPGLDLRFTTGPRGPLGRALRAVPGPLAVRPAWSALIDPAARLLSGARTRGESRAGCREWYGARDLRPITTAAAVFEDRDLGPLTPVRPPVRFGFGSVPRHPAAVRVTTTVAIAPHAPTDPTIPPLRWSHPSHP</sequence>
<dbReference type="STRING" id="67365.GCA_001704635_03177"/>
<keyword evidence="3" id="KW-1185">Reference proteome</keyword>
<protein>
    <submittedName>
        <fullName evidence="2">Uncharacterized protein</fullName>
    </submittedName>
</protein>
<dbReference type="EMBL" id="ASQP01000343">
    <property type="protein sequence ID" value="OMI36330.1"/>
    <property type="molecule type" value="Genomic_DNA"/>
</dbReference>
<dbReference type="AlphaFoldDB" id="A0A1R1SDF4"/>
<name>A0A1R1SDF4_9ACTN</name>
<evidence type="ECO:0000256" key="1">
    <source>
        <dbReference type="SAM" id="MobiDB-lite"/>
    </source>
</evidence>
<proteinExistence type="predicted"/>
<evidence type="ECO:0000313" key="3">
    <source>
        <dbReference type="Proteomes" id="UP000186168"/>
    </source>
</evidence>
<gene>
    <name evidence="2" type="ORF">SPAR_26771</name>
</gene>
<feature type="region of interest" description="Disordered" evidence="1">
    <location>
        <begin position="202"/>
        <end position="221"/>
    </location>
</feature>
<accession>A0A1R1SDF4</accession>
<dbReference type="RefSeq" id="WP_065967699.1">
    <property type="nucleotide sequence ID" value="NZ_ASQP01000343.1"/>
</dbReference>
<dbReference type="GeneID" id="96747770"/>
<reference evidence="2 3" key="1">
    <citation type="submission" date="2013-05" db="EMBL/GenBank/DDBJ databases">
        <title>Genome sequence of Streptomyces sparsogenes DSM 40356.</title>
        <authorList>
            <person name="Coyne S."/>
            <person name="Seebeck F.P."/>
        </authorList>
    </citation>
    <scope>NUCLEOTIDE SEQUENCE [LARGE SCALE GENOMIC DNA]</scope>
    <source>
        <strain evidence="2 3">DSM 40356</strain>
    </source>
</reference>
<organism evidence="2 3">
    <name type="scientific">Streptomyces sparsogenes DSM 40356</name>
    <dbReference type="NCBI Taxonomy" id="1331668"/>
    <lineage>
        <taxon>Bacteria</taxon>
        <taxon>Bacillati</taxon>
        <taxon>Actinomycetota</taxon>
        <taxon>Actinomycetes</taxon>
        <taxon>Kitasatosporales</taxon>
        <taxon>Streptomycetaceae</taxon>
        <taxon>Streptomyces</taxon>
    </lineage>
</organism>